<protein>
    <recommendedName>
        <fullName evidence="1">C2 domain-containing protein</fullName>
    </recommendedName>
</protein>
<proteinExistence type="predicted"/>
<reference evidence="3" key="1">
    <citation type="journal article" date="2012" name="Nature">
        <title>A physical, genetic and functional sequence assembly of the barley genome.</title>
        <authorList>
            <consortium name="The International Barley Genome Sequencing Consortium"/>
            <person name="Mayer K.F."/>
            <person name="Waugh R."/>
            <person name="Brown J.W."/>
            <person name="Schulman A."/>
            <person name="Langridge P."/>
            <person name="Platzer M."/>
            <person name="Fincher G.B."/>
            <person name="Muehlbauer G.J."/>
            <person name="Sato K."/>
            <person name="Close T.J."/>
            <person name="Wise R.P."/>
            <person name="Stein N."/>
        </authorList>
    </citation>
    <scope>NUCLEOTIDE SEQUENCE [LARGE SCALE GENOMIC DNA]</scope>
    <source>
        <strain evidence="3">cv. Morex</strain>
    </source>
</reference>
<dbReference type="InterPro" id="IPR000008">
    <property type="entry name" value="C2_dom"/>
</dbReference>
<sequence>MAHRVLELTLVSGHSLMDVNVFNRMEVYTITSVLGDPRTRQRTRTDRDGARHPTWDDTFLFAVPRTAAKASAAGAYLHLLLRTERLFGFDDRDVGEVFIPLADLLACACVGAGPAPRCATYPVRKVHCSEHRGMLTVAYRFGPVVASLPHLHKGLCWDDAVAEVVGYELPSSGQRVMKPQSSRHITKLTRTACICMTPCLFEKSGLFFSPNLKVSSSYPFVSRD</sequence>
<keyword evidence="3" id="KW-1185">Reference proteome</keyword>
<evidence type="ECO:0000259" key="1">
    <source>
        <dbReference type="PROSITE" id="PS50004"/>
    </source>
</evidence>
<dbReference type="Proteomes" id="UP000011116">
    <property type="component" value="Chromosome 2H"/>
</dbReference>
<dbReference type="SMR" id="A0A8I6WGY4"/>
<reference evidence="2" key="2">
    <citation type="submission" date="2020-10" db="EMBL/GenBank/DDBJ databases">
        <authorList>
            <person name="Scholz U."/>
            <person name="Mascher M."/>
            <person name="Fiebig A."/>
        </authorList>
    </citation>
    <scope>NUCLEOTIDE SEQUENCE [LARGE SCALE GENOMIC DNA]</scope>
    <source>
        <strain evidence="2">cv. Morex</strain>
    </source>
</reference>
<dbReference type="PROSITE" id="PS50004">
    <property type="entry name" value="C2"/>
    <property type="match status" value="1"/>
</dbReference>
<organism evidence="2 3">
    <name type="scientific">Hordeum vulgare subsp. vulgare</name>
    <name type="common">Domesticated barley</name>
    <dbReference type="NCBI Taxonomy" id="112509"/>
    <lineage>
        <taxon>Eukaryota</taxon>
        <taxon>Viridiplantae</taxon>
        <taxon>Streptophyta</taxon>
        <taxon>Embryophyta</taxon>
        <taxon>Tracheophyta</taxon>
        <taxon>Spermatophyta</taxon>
        <taxon>Magnoliopsida</taxon>
        <taxon>Liliopsida</taxon>
        <taxon>Poales</taxon>
        <taxon>Poaceae</taxon>
        <taxon>BOP clade</taxon>
        <taxon>Pooideae</taxon>
        <taxon>Triticodae</taxon>
        <taxon>Triticeae</taxon>
        <taxon>Hordeinae</taxon>
        <taxon>Hordeum</taxon>
    </lineage>
</organism>
<dbReference type="EnsemblPlants" id="HORVU.MOREX.r3.2HG0114120.1">
    <property type="protein sequence ID" value="HORVU.MOREX.r3.2HG0114120.1.CDS1"/>
    <property type="gene ID" value="HORVU.MOREX.r3.2HG0114120"/>
</dbReference>
<dbReference type="AlphaFoldDB" id="A0A8I6WGY4"/>
<dbReference type="InterPro" id="IPR035892">
    <property type="entry name" value="C2_domain_sf"/>
</dbReference>
<dbReference type="PANTHER" id="PTHR32246">
    <property type="entry name" value="INGRESSION PROTEIN FIC1"/>
    <property type="match status" value="1"/>
</dbReference>
<evidence type="ECO:0000313" key="3">
    <source>
        <dbReference type="Proteomes" id="UP000011116"/>
    </source>
</evidence>
<dbReference type="Gramene" id="HORVU.MOREX.r2.2HG0093830.1">
    <property type="protein sequence ID" value="HORVU.MOREX.r2.2HG0093830.1.CDS.1"/>
    <property type="gene ID" value="HORVU.MOREX.r2.2HG0093830"/>
</dbReference>
<feature type="domain" description="C2" evidence="1">
    <location>
        <begin position="1"/>
        <end position="119"/>
    </location>
</feature>
<evidence type="ECO:0000313" key="2">
    <source>
        <dbReference type="EnsemblPlants" id="HORVU.MOREX.r3.2HG0114120.1.CDS1"/>
    </source>
</evidence>
<dbReference type="Gene3D" id="2.60.40.150">
    <property type="entry name" value="C2 domain"/>
    <property type="match status" value="1"/>
</dbReference>
<name>A0A8I6WGY4_HORVV</name>
<dbReference type="SMART" id="SM00239">
    <property type="entry name" value="C2"/>
    <property type="match status" value="1"/>
</dbReference>
<dbReference type="Gramene" id="HORVU.MOREX.r3.2HG0114120.1">
    <property type="protein sequence ID" value="HORVU.MOREX.r3.2HG0114120.1.CDS1"/>
    <property type="gene ID" value="HORVU.MOREX.r3.2HG0114120"/>
</dbReference>
<dbReference type="Pfam" id="PF00168">
    <property type="entry name" value="C2"/>
    <property type="match status" value="1"/>
</dbReference>
<dbReference type="PANTHER" id="PTHR32246:SF172">
    <property type="entry name" value="C2 DOMAIN-CONTAINING PROTEIN"/>
    <property type="match status" value="1"/>
</dbReference>
<reference evidence="2" key="3">
    <citation type="submission" date="2022-01" db="UniProtKB">
        <authorList>
            <consortium name="EnsemblPlants"/>
        </authorList>
    </citation>
    <scope>IDENTIFICATION</scope>
    <source>
        <strain evidence="2">subsp. vulgare</strain>
    </source>
</reference>
<accession>A0A8I6WGY4</accession>
<dbReference type="SUPFAM" id="SSF49562">
    <property type="entry name" value="C2 domain (Calcium/lipid-binding domain, CaLB)"/>
    <property type="match status" value="1"/>
</dbReference>